<dbReference type="AlphaFoldDB" id="K6A2G4"/>
<dbReference type="HOGENOM" id="CLU_438595_0_0_10"/>
<dbReference type="Proteomes" id="UP000006330">
    <property type="component" value="Unassembled WGS sequence"/>
</dbReference>
<gene>
    <name evidence="1" type="ORF">HMPREF1076_04100</name>
</gene>
<sequence>MNLKHRHIIIGIGLLLCGLLGFVSCTDESLELPREEEDGNHIFLTFQATLAGVSTRAGEEPVADDRVKTLRIVIVSQGKEEGTENAAADAAWVVEHNQTVSWRSQLSNKYTFEVAPNSRKRIYLIANESNDNGKNLVGANGTPLNFSDEQFIPGATGQAPVDSYVFNVSSSNYSYTPSALPMTALYEIDVPSLNKFADGKFTYPDPLYLVRAATKFSFKFTNQSKKRDITVTGIDINGVITDQMYLMPRVNKNDKDKYWVVEETKTDGNVTYKSLDLEKDWIDWMGYEANASQSGADNKWLTDYKVPTSVTSTATVDTLLKIPAATDAQPSPSAETSNAIYLPESKTIKGGSNPLELQEYSITVRTKERAVGGTEEEVKTYPSKTLPHLASLFRNTHVVVGFIFTEDADELVVDVIPFTSVELKPDYGLEREEFTGYIVGKDENGNKCWYDQTENPTDPTKRTPFYLGKDNNASFVTINSKEYLLVYTDFDRTAAKLNHFFEKETRKKYLLTPEGIIGYKYGNDMYLNKMQQRVWLDFGGDPNGDADAQSIYAALQKVGLNLKCCRILYEWDRLDWNKARWWETKNIYPKYWFDILGNRYPWSEGDTAEKRKNKLGEWVQYLE</sequence>
<evidence type="ECO:0008006" key="3">
    <source>
        <dbReference type="Google" id="ProtNLM"/>
    </source>
</evidence>
<dbReference type="RefSeq" id="WP_007657306.1">
    <property type="nucleotide sequence ID" value="NZ_JH976475.1"/>
</dbReference>
<accession>K6A2G4</accession>
<dbReference type="OrthoDB" id="1048623at2"/>
<evidence type="ECO:0000313" key="1">
    <source>
        <dbReference type="EMBL" id="EKN09853.1"/>
    </source>
</evidence>
<comment type="caution">
    <text evidence="1">The sequence shown here is derived from an EMBL/GenBank/DDBJ whole genome shotgun (WGS) entry which is preliminary data.</text>
</comment>
<dbReference type="PROSITE" id="PS51257">
    <property type="entry name" value="PROKAR_LIPOPROTEIN"/>
    <property type="match status" value="1"/>
</dbReference>
<proteinExistence type="predicted"/>
<protein>
    <recommendedName>
        <fullName evidence="3">Major fimbrial subunit protein N-terminal domain-containing protein</fullName>
    </recommendedName>
</protein>
<organism evidence="1 2">
    <name type="scientific">Parabacteroides goldsteinii CL02T12C30</name>
    <dbReference type="NCBI Taxonomy" id="999418"/>
    <lineage>
        <taxon>Bacteria</taxon>
        <taxon>Pseudomonadati</taxon>
        <taxon>Bacteroidota</taxon>
        <taxon>Bacteroidia</taxon>
        <taxon>Bacteroidales</taxon>
        <taxon>Tannerellaceae</taxon>
        <taxon>Parabacteroides</taxon>
    </lineage>
</organism>
<evidence type="ECO:0000313" key="2">
    <source>
        <dbReference type="Proteomes" id="UP000006330"/>
    </source>
</evidence>
<name>K6A2G4_9BACT</name>
<dbReference type="PATRIC" id="fig|999418.3.peg.4173"/>
<reference evidence="1 2" key="1">
    <citation type="submission" date="2012-02" db="EMBL/GenBank/DDBJ databases">
        <title>The Genome Sequence of Parabacteroides goldsteinii CL02T12C30.</title>
        <authorList>
            <consortium name="The Broad Institute Genome Sequencing Platform"/>
            <person name="Earl A."/>
            <person name="Ward D."/>
            <person name="Feldgarden M."/>
            <person name="Gevers D."/>
            <person name="Zitomersky N.L."/>
            <person name="Coyne M.J."/>
            <person name="Comstock L.E."/>
            <person name="Young S.K."/>
            <person name="Zeng Q."/>
            <person name="Gargeya S."/>
            <person name="Fitzgerald M."/>
            <person name="Haas B."/>
            <person name="Abouelleil A."/>
            <person name="Alvarado L."/>
            <person name="Arachchi H.M."/>
            <person name="Berlin A."/>
            <person name="Chapman S.B."/>
            <person name="Gearin G."/>
            <person name="Goldberg J."/>
            <person name="Griggs A."/>
            <person name="Gujja S."/>
            <person name="Hansen M."/>
            <person name="Heiman D."/>
            <person name="Howarth C."/>
            <person name="Larimer J."/>
            <person name="Lui A."/>
            <person name="MacDonald P.J.P."/>
            <person name="McCowen C."/>
            <person name="Montmayeur A."/>
            <person name="Murphy C."/>
            <person name="Neiman D."/>
            <person name="Pearson M."/>
            <person name="Priest M."/>
            <person name="Roberts A."/>
            <person name="Saif S."/>
            <person name="Shea T."/>
            <person name="Sisk P."/>
            <person name="Stolte C."/>
            <person name="Sykes S."/>
            <person name="Wortman J."/>
            <person name="Nusbaum C."/>
            <person name="Birren B."/>
        </authorList>
    </citation>
    <scope>NUCLEOTIDE SEQUENCE [LARGE SCALE GENOMIC DNA]</scope>
    <source>
        <strain evidence="1 2">CL02T12C30</strain>
    </source>
</reference>
<dbReference type="EMBL" id="AGZO01000029">
    <property type="protein sequence ID" value="EKN09853.1"/>
    <property type="molecule type" value="Genomic_DNA"/>
</dbReference>